<evidence type="ECO:0000313" key="6">
    <source>
        <dbReference type="EMBL" id="CAB4550561.1"/>
    </source>
</evidence>
<accession>A0A6J6CGM5</accession>
<dbReference type="InterPro" id="IPR002571">
    <property type="entry name" value="HrcA"/>
</dbReference>
<dbReference type="NCBIfam" id="TIGR00331">
    <property type="entry name" value="hrcA"/>
    <property type="match status" value="1"/>
</dbReference>
<gene>
    <name evidence="6" type="ORF">UFOPK1503_01019</name>
    <name evidence="7" type="ORF">UFOPK1693_00815</name>
</gene>
<feature type="domain" description="Heat-inducible transcription repressor HrcA C-terminal" evidence="5">
    <location>
        <begin position="103"/>
        <end position="321"/>
    </location>
</feature>
<dbReference type="Gene3D" id="3.30.450.40">
    <property type="match status" value="1"/>
</dbReference>
<proteinExistence type="inferred from homology"/>
<dbReference type="InterPro" id="IPR023120">
    <property type="entry name" value="WHTH_transcript_rep_HrcA_IDD"/>
</dbReference>
<evidence type="ECO:0000256" key="2">
    <source>
        <dbReference type="ARBA" id="ARBA00023015"/>
    </source>
</evidence>
<organism evidence="6">
    <name type="scientific">freshwater metagenome</name>
    <dbReference type="NCBI Taxonomy" id="449393"/>
    <lineage>
        <taxon>unclassified sequences</taxon>
        <taxon>metagenomes</taxon>
        <taxon>ecological metagenomes</taxon>
    </lineage>
</organism>
<dbReference type="SUPFAM" id="SSF46785">
    <property type="entry name" value="Winged helix' DNA-binding domain"/>
    <property type="match status" value="1"/>
</dbReference>
<evidence type="ECO:0000313" key="7">
    <source>
        <dbReference type="EMBL" id="CAB4572483.1"/>
    </source>
</evidence>
<dbReference type="PANTHER" id="PTHR34824:SF1">
    <property type="entry name" value="HEAT-INDUCIBLE TRANSCRIPTION REPRESSOR HRCA"/>
    <property type="match status" value="1"/>
</dbReference>
<dbReference type="InterPro" id="IPR036390">
    <property type="entry name" value="WH_DNA-bd_sf"/>
</dbReference>
<dbReference type="AlphaFoldDB" id="A0A6J6CGM5"/>
<reference evidence="6" key="1">
    <citation type="submission" date="2020-05" db="EMBL/GenBank/DDBJ databases">
        <authorList>
            <person name="Chiriac C."/>
            <person name="Salcher M."/>
            <person name="Ghai R."/>
            <person name="Kavagutti S V."/>
        </authorList>
    </citation>
    <scope>NUCLEOTIDE SEQUENCE</scope>
</reference>
<dbReference type="InterPro" id="IPR029016">
    <property type="entry name" value="GAF-like_dom_sf"/>
</dbReference>
<dbReference type="InterPro" id="IPR036388">
    <property type="entry name" value="WH-like_DNA-bd_sf"/>
</dbReference>
<evidence type="ECO:0000259" key="5">
    <source>
        <dbReference type="Pfam" id="PF01628"/>
    </source>
</evidence>
<dbReference type="FunFam" id="1.10.10.10:FF:000049">
    <property type="entry name" value="Heat-inducible transcription repressor HrcA"/>
    <property type="match status" value="1"/>
</dbReference>
<dbReference type="Pfam" id="PF01628">
    <property type="entry name" value="HrcA"/>
    <property type="match status" value="1"/>
</dbReference>
<protein>
    <submittedName>
        <fullName evidence="6">Unannotated protein</fullName>
    </submittedName>
</protein>
<keyword evidence="2" id="KW-0805">Transcription regulation</keyword>
<sequence length="341" mass="37288">MIPERSLEVLRAIVQDFISSNQPVGSRALLDRHPLGVSAATIRNDMALLEEEQLITAPHTSSGRIPTEKGYRLFVDRLSEVKPLSNAERSAIESFLNEASDLDDVVERTARSLAQLTNALAVVQYPSLGKSSVRHIELIPLSENRSLLMLIADSGRVQQLQIESESAVDDELIQEIRGRLNGMLAGSQLSTVQGKLGKLTSEFAPQRRVFVEKVLEALISLVQENRQEKLVVSGAANLAKRDDEFSGELSRVLEAIEEQVVFLRLLDELRADQHGVGLRIGSELGVEGLSKASIVVSGYESHGTEVAKLGVLGPTRMDYSANIASVRAVARYLTKLLESNS</sequence>
<dbReference type="EMBL" id="CAEZST010000021">
    <property type="protein sequence ID" value="CAB4550561.1"/>
    <property type="molecule type" value="Genomic_DNA"/>
</dbReference>
<dbReference type="GO" id="GO:0003677">
    <property type="term" value="F:DNA binding"/>
    <property type="evidence" value="ECO:0007669"/>
    <property type="project" value="InterPro"/>
</dbReference>
<dbReference type="Gene3D" id="1.10.10.10">
    <property type="entry name" value="Winged helix-like DNA-binding domain superfamily/Winged helix DNA-binding domain"/>
    <property type="match status" value="1"/>
</dbReference>
<dbReference type="SUPFAM" id="SSF55781">
    <property type="entry name" value="GAF domain-like"/>
    <property type="match status" value="1"/>
</dbReference>
<dbReference type="EMBL" id="CAEZTO010000010">
    <property type="protein sequence ID" value="CAB4572483.1"/>
    <property type="molecule type" value="Genomic_DNA"/>
</dbReference>
<evidence type="ECO:0000256" key="4">
    <source>
        <dbReference type="ARBA" id="ARBA00023163"/>
    </source>
</evidence>
<dbReference type="Gene3D" id="3.30.390.60">
    <property type="entry name" value="Heat-inducible transcription repressor hrca homolog, domain 3"/>
    <property type="match status" value="1"/>
</dbReference>
<dbReference type="InterPro" id="IPR021153">
    <property type="entry name" value="HrcA_C"/>
</dbReference>
<evidence type="ECO:0000256" key="1">
    <source>
        <dbReference type="ARBA" id="ARBA00022491"/>
    </source>
</evidence>
<dbReference type="PANTHER" id="PTHR34824">
    <property type="entry name" value="HEAT-INDUCIBLE TRANSCRIPTION REPRESSOR HRCA"/>
    <property type="match status" value="1"/>
</dbReference>
<dbReference type="GO" id="GO:0045892">
    <property type="term" value="P:negative regulation of DNA-templated transcription"/>
    <property type="evidence" value="ECO:0007669"/>
    <property type="project" value="TreeGrafter"/>
</dbReference>
<keyword evidence="1" id="KW-0678">Repressor</keyword>
<evidence type="ECO:0000256" key="3">
    <source>
        <dbReference type="ARBA" id="ARBA00023016"/>
    </source>
</evidence>
<dbReference type="HAMAP" id="MF_00081">
    <property type="entry name" value="HrcA"/>
    <property type="match status" value="1"/>
</dbReference>
<dbReference type="PIRSF" id="PIRSF005485">
    <property type="entry name" value="HrcA"/>
    <property type="match status" value="1"/>
</dbReference>
<keyword evidence="4" id="KW-0804">Transcription</keyword>
<name>A0A6J6CGM5_9ZZZZ</name>
<keyword evidence="3" id="KW-0346">Stress response</keyword>